<gene>
    <name evidence="2" type="primary">dhmA2</name>
    <name evidence="2" type="ORF">KSF_094050</name>
</gene>
<evidence type="ECO:0000259" key="1">
    <source>
        <dbReference type="Pfam" id="PF00561"/>
    </source>
</evidence>
<dbReference type="GO" id="GO:0016020">
    <property type="term" value="C:membrane"/>
    <property type="evidence" value="ECO:0007669"/>
    <property type="project" value="TreeGrafter"/>
</dbReference>
<keyword evidence="3" id="KW-1185">Reference proteome</keyword>
<feature type="domain" description="AB hydrolase-1" evidence="1">
    <location>
        <begin position="35"/>
        <end position="276"/>
    </location>
</feature>
<dbReference type="EMBL" id="BNJK01000002">
    <property type="protein sequence ID" value="GHO99357.1"/>
    <property type="molecule type" value="Genomic_DNA"/>
</dbReference>
<accession>A0A8J3IZ01</accession>
<protein>
    <submittedName>
        <fullName evidence="2">Haloalkane dehalogenase 2</fullName>
    </submittedName>
</protein>
<dbReference type="Pfam" id="PF00561">
    <property type="entry name" value="Abhydrolase_1"/>
    <property type="match status" value="1"/>
</dbReference>
<name>A0A8J3IZ01_9CHLR</name>
<dbReference type="PANTHER" id="PTHR43798:SF24">
    <property type="entry name" value="CIS-3-ALKYL-4-ALKYLOXETAN-2-ONE DECARBOXYLASE"/>
    <property type="match status" value="1"/>
</dbReference>
<dbReference type="InterPro" id="IPR000073">
    <property type="entry name" value="AB_hydrolase_1"/>
</dbReference>
<reference evidence="2" key="1">
    <citation type="submission" date="2020-10" db="EMBL/GenBank/DDBJ databases">
        <title>Taxonomic study of unclassified bacteria belonging to the class Ktedonobacteria.</title>
        <authorList>
            <person name="Yabe S."/>
            <person name="Wang C.M."/>
            <person name="Zheng Y."/>
            <person name="Sakai Y."/>
            <person name="Cavaletti L."/>
            <person name="Monciardini P."/>
            <person name="Donadio S."/>
        </authorList>
    </citation>
    <scope>NUCLEOTIDE SEQUENCE</scope>
    <source>
        <strain evidence="2">ID150040</strain>
    </source>
</reference>
<sequence>MKRPFEVDSVEYPFEDRWLPYRDGYIHYIDEGEGPTILLLHGNPTWSYLYRNIIKELRDECRLIALDYPGFGMSKASSPYGFTPQEQADAVADFIGRLNLKHVVLVVQDWGGPIGFHYAVRHRENLRGIVVMNTWAWPATLLPVKLFSLAMGGWPLGYWLQTQRNFFAKVIVPTGIYHAEKVTESLRKAYIDPFPTPNSRIPTWVFPRQIRKARSWLADIEAKLPLLSDVPAHLLWGTKDSAGFPLEVLEKWQSYLKMNETELLDDASHYLQEDRPDRVVAAIQRVLERTSIANSELTREQAE</sequence>
<dbReference type="Proteomes" id="UP000597444">
    <property type="component" value="Unassembled WGS sequence"/>
</dbReference>
<comment type="caution">
    <text evidence="2">The sequence shown here is derived from an EMBL/GenBank/DDBJ whole genome shotgun (WGS) entry which is preliminary data.</text>
</comment>
<dbReference type="SUPFAM" id="SSF53474">
    <property type="entry name" value="alpha/beta-Hydrolases"/>
    <property type="match status" value="1"/>
</dbReference>
<dbReference type="InterPro" id="IPR050266">
    <property type="entry name" value="AB_hydrolase_sf"/>
</dbReference>
<organism evidence="2 3">
    <name type="scientific">Reticulibacter mediterranei</name>
    <dbReference type="NCBI Taxonomy" id="2778369"/>
    <lineage>
        <taxon>Bacteria</taxon>
        <taxon>Bacillati</taxon>
        <taxon>Chloroflexota</taxon>
        <taxon>Ktedonobacteria</taxon>
        <taxon>Ktedonobacterales</taxon>
        <taxon>Reticulibacteraceae</taxon>
        <taxon>Reticulibacter</taxon>
    </lineage>
</organism>
<dbReference type="RefSeq" id="WP_220210003.1">
    <property type="nucleotide sequence ID" value="NZ_BNJK01000002.1"/>
</dbReference>
<dbReference type="InterPro" id="IPR029058">
    <property type="entry name" value="AB_hydrolase_fold"/>
</dbReference>
<evidence type="ECO:0000313" key="3">
    <source>
        <dbReference type="Proteomes" id="UP000597444"/>
    </source>
</evidence>
<dbReference type="PANTHER" id="PTHR43798">
    <property type="entry name" value="MONOACYLGLYCEROL LIPASE"/>
    <property type="match status" value="1"/>
</dbReference>
<dbReference type="AlphaFoldDB" id="A0A8J3IZ01"/>
<evidence type="ECO:0000313" key="2">
    <source>
        <dbReference type="EMBL" id="GHO99357.1"/>
    </source>
</evidence>
<dbReference type="Gene3D" id="3.40.50.1820">
    <property type="entry name" value="alpha/beta hydrolase"/>
    <property type="match status" value="1"/>
</dbReference>
<proteinExistence type="predicted"/>